<feature type="compositionally biased region" description="Basic and acidic residues" evidence="1">
    <location>
        <begin position="30"/>
        <end position="52"/>
    </location>
</feature>
<dbReference type="AlphaFoldDB" id="A0AAU9LCK0"/>
<feature type="compositionally biased region" description="Basic residues" evidence="1">
    <location>
        <begin position="1"/>
        <end position="10"/>
    </location>
</feature>
<feature type="region of interest" description="Disordered" evidence="1">
    <location>
        <begin position="1"/>
        <end position="62"/>
    </location>
</feature>
<accession>A0AAU9LCK0</accession>
<name>A0AAU9LCK0_9ASTR</name>
<sequence>MWASHRCLKRRIPDERSDEEGRPATGASNVDRRHADCGDKRLKKEEDREEQQRATIQSTMEASSDLPLFFEIMNDGDDDLGYKEDC</sequence>
<reference evidence="2 3" key="1">
    <citation type="submission" date="2022-01" db="EMBL/GenBank/DDBJ databases">
        <authorList>
            <person name="Xiong W."/>
            <person name="Schranz E."/>
        </authorList>
    </citation>
    <scope>NUCLEOTIDE SEQUENCE [LARGE SCALE GENOMIC DNA]</scope>
</reference>
<dbReference type="EMBL" id="CAKMRJ010000001">
    <property type="protein sequence ID" value="CAH1412017.1"/>
    <property type="molecule type" value="Genomic_DNA"/>
</dbReference>
<feature type="compositionally biased region" description="Basic and acidic residues" evidence="1">
    <location>
        <begin position="11"/>
        <end position="22"/>
    </location>
</feature>
<evidence type="ECO:0000256" key="1">
    <source>
        <dbReference type="SAM" id="MobiDB-lite"/>
    </source>
</evidence>
<comment type="caution">
    <text evidence="2">The sequence shown here is derived from an EMBL/GenBank/DDBJ whole genome shotgun (WGS) entry which is preliminary data.</text>
</comment>
<evidence type="ECO:0000313" key="2">
    <source>
        <dbReference type="EMBL" id="CAH1412017.1"/>
    </source>
</evidence>
<protein>
    <submittedName>
        <fullName evidence="2">Uncharacterized protein</fullName>
    </submittedName>
</protein>
<organism evidence="2 3">
    <name type="scientific">Lactuca virosa</name>
    <dbReference type="NCBI Taxonomy" id="75947"/>
    <lineage>
        <taxon>Eukaryota</taxon>
        <taxon>Viridiplantae</taxon>
        <taxon>Streptophyta</taxon>
        <taxon>Embryophyta</taxon>
        <taxon>Tracheophyta</taxon>
        <taxon>Spermatophyta</taxon>
        <taxon>Magnoliopsida</taxon>
        <taxon>eudicotyledons</taxon>
        <taxon>Gunneridae</taxon>
        <taxon>Pentapetalae</taxon>
        <taxon>asterids</taxon>
        <taxon>campanulids</taxon>
        <taxon>Asterales</taxon>
        <taxon>Asteraceae</taxon>
        <taxon>Cichorioideae</taxon>
        <taxon>Cichorieae</taxon>
        <taxon>Lactucinae</taxon>
        <taxon>Lactuca</taxon>
    </lineage>
</organism>
<dbReference type="Proteomes" id="UP001157418">
    <property type="component" value="Unassembled WGS sequence"/>
</dbReference>
<keyword evidence="3" id="KW-1185">Reference proteome</keyword>
<evidence type="ECO:0000313" key="3">
    <source>
        <dbReference type="Proteomes" id="UP001157418"/>
    </source>
</evidence>
<proteinExistence type="predicted"/>
<gene>
    <name evidence="2" type="ORF">LVIROSA_LOCUS70</name>
</gene>